<dbReference type="InterPro" id="IPR029045">
    <property type="entry name" value="ClpP/crotonase-like_dom_sf"/>
</dbReference>
<reference evidence="4 5" key="1">
    <citation type="journal article" date="2018" name="Mol. Biol. Evol.">
        <title>Broad Genomic Sampling Reveals a Smut Pathogenic Ancestry of the Fungal Clade Ustilaginomycotina.</title>
        <authorList>
            <person name="Kijpornyongpan T."/>
            <person name="Mondo S.J."/>
            <person name="Barry K."/>
            <person name="Sandor L."/>
            <person name="Lee J."/>
            <person name="Lipzen A."/>
            <person name="Pangilinan J."/>
            <person name="LaButti K."/>
            <person name="Hainaut M."/>
            <person name="Henrissat B."/>
            <person name="Grigoriev I.V."/>
            <person name="Spatafora J.W."/>
            <person name="Aime M.C."/>
        </authorList>
    </citation>
    <scope>NUCLEOTIDE SEQUENCE [LARGE SCALE GENOMIC DNA]</scope>
    <source>
        <strain evidence="4 5">MCA 4718</strain>
    </source>
</reference>
<dbReference type="AlphaFoldDB" id="A0A316U288"/>
<gene>
    <name evidence="4" type="ORF">BCV69DRAFT_284468</name>
</gene>
<accession>A0A316U288</accession>
<comment type="similarity">
    <text evidence="1 3">Belongs to the enoyl-CoA hydratase/isomerase family.</text>
</comment>
<dbReference type="InterPro" id="IPR001753">
    <property type="entry name" value="Enoyl-CoA_hydra/iso"/>
</dbReference>
<dbReference type="GO" id="GO:0016836">
    <property type="term" value="F:hydro-lyase activity"/>
    <property type="evidence" value="ECO:0007669"/>
    <property type="project" value="UniProtKB-ARBA"/>
</dbReference>
<dbReference type="FunFam" id="1.10.12.10:FF:000001">
    <property type="entry name" value="Probable enoyl-CoA hydratase, mitochondrial"/>
    <property type="match status" value="1"/>
</dbReference>
<dbReference type="InterPro" id="IPR014748">
    <property type="entry name" value="Enoyl-CoA_hydra_C"/>
</dbReference>
<organism evidence="4 5">
    <name type="scientific">Pseudomicrostroma glucosiphilum</name>
    <dbReference type="NCBI Taxonomy" id="1684307"/>
    <lineage>
        <taxon>Eukaryota</taxon>
        <taxon>Fungi</taxon>
        <taxon>Dikarya</taxon>
        <taxon>Basidiomycota</taxon>
        <taxon>Ustilaginomycotina</taxon>
        <taxon>Exobasidiomycetes</taxon>
        <taxon>Microstromatales</taxon>
        <taxon>Microstromatales incertae sedis</taxon>
        <taxon>Pseudomicrostroma</taxon>
    </lineage>
</organism>
<dbReference type="OrthoDB" id="410701at2759"/>
<keyword evidence="2" id="KW-0456">Lyase</keyword>
<dbReference type="GO" id="GO:0005739">
    <property type="term" value="C:mitochondrion"/>
    <property type="evidence" value="ECO:0007669"/>
    <property type="project" value="TreeGrafter"/>
</dbReference>
<dbReference type="GeneID" id="37014786"/>
<evidence type="ECO:0000313" key="5">
    <source>
        <dbReference type="Proteomes" id="UP000245942"/>
    </source>
</evidence>
<dbReference type="FunFam" id="3.90.226.10:FF:000009">
    <property type="entry name" value="Carnitinyl-CoA dehydratase"/>
    <property type="match status" value="1"/>
</dbReference>
<dbReference type="PANTHER" id="PTHR11941:SF171">
    <property type="entry name" value="SD19268P"/>
    <property type="match status" value="1"/>
</dbReference>
<dbReference type="InterPro" id="IPR018376">
    <property type="entry name" value="Enoyl-CoA_hyd/isom_CS"/>
</dbReference>
<dbReference type="PROSITE" id="PS00166">
    <property type="entry name" value="ENOYL_COA_HYDRATASE"/>
    <property type="match status" value="1"/>
</dbReference>
<dbReference type="Proteomes" id="UP000245942">
    <property type="component" value="Unassembled WGS sequence"/>
</dbReference>
<evidence type="ECO:0000313" key="4">
    <source>
        <dbReference type="EMBL" id="PWN19320.1"/>
    </source>
</evidence>
<evidence type="ECO:0000256" key="2">
    <source>
        <dbReference type="ARBA" id="ARBA00023239"/>
    </source>
</evidence>
<dbReference type="RefSeq" id="XP_025346480.1">
    <property type="nucleotide sequence ID" value="XM_025493052.1"/>
</dbReference>
<evidence type="ECO:0000256" key="1">
    <source>
        <dbReference type="ARBA" id="ARBA00005254"/>
    </source>
</evidence>
<keyword evidence="5" id="KW-1185">Reference proteome</keyword>
<dbReference type="STRING" id="1684307.A0A316U288"/>
<dbReference type="CDD" id="cd06558">
    <property type="entry name" value="crotonase-like"/>
    <property type="match status" value="1"/>
</dbReference>
<dbReference type="EMBL" id="KZ819332">
    <property type="protein sequence ID" value="PWN19320.1"/>
    <property type="molecule type" value="Genomic_DNA"/>
</dbReference>
<dbReference type="PANTHER" id="PTHR11941">
    <property type="entry name" value="ENOYL-COA HYDRATASE-RELATED"/>
    <property type="match status" value="1"/>
</dbReference>
<dbReference type="Gene3D" id="1.10.12.10">
    <property type="entry name" value="Lyase 2-enoyl-coa Hydratase, Chain A, domain 2"/>
    <property type="match status" value="1"/>
</dbReference>
<dbReference type="Pfam" id="PF00378">
    <property type="entry name" value="ECH_1"/>
    <property type="match status" value="1"/>
</dbReference>
<name>A0A316U288_9BASI</name>
<dbReference type="GO" id="GO:0006635">
    <property type="term" value="P:fatty acid beta-oxidation"/>
    <property type="evidence" value="ECO:0007669"/>
    <property type="project" value="TreeGrafter"/>
</dbReference>
<sequence length="312" mass="33489">MLTLITRPVVSVPFQLGATSPLLARSFSTPAKPLAYLDGYAQPTSAVQRGLTFLKLNRPEARNAINSQMLDELAEAVEIVREDGRTRTLILQSTVPGAFCAGADLKERLNMTSAAFHSWHTKLGKTLRAIETLPFPVIAALDGLALGGGLEVALCADLRVAGPGATKLGLPEVRHAIIPGAGGTQRLSRLVGPARAKHLILTGRIFDRMYAYEQGIIDELAHEGVPQGENAGASAGYEAGLRHSINLAAEMGKGGPLALRAAKQAIDKGYQMDIGTAFDWEKALYQTLYNTNDRKEGLMAFKEKRPAVYEGE</sequence>
<evidence type="ECO:0000256" key="3">
    <source>
        <dbReference type="RuleBase" id="RU003707"/>
    </source>
</evidence>
<dbReference type="SUPFAM" id="SSF52096">
    <property type="entry name" value="ClpP/crotonase"/>
    <property type="match status" value="1"/>
</dbReference>
<protein>
    <submittedName>
        <fullName evidence="4">ClpP/crotonase</fullName>
    </submittedName>
</protein>
<proteinExistence type="inferred from homology"/>
<dbReference type="Gene3D" id="3.90.226.10">
    <property type="entry name" value="2-enoyl-CoA Hydratase, Chain A, domain 1"/>
    <property type="match status" value="1"/>
</dbReference>